<dbReference type="SMART" id="SM00287">
    <property type="entry name" value="SH3b"/>
    <property type="match status" value="1"/>
</dbReference>
<evidence type="ECO:0000259" key="4">
    <source>
        <dbReference type="PROSITE" id="PS51781"/>
    </source>
</evidence>
<keyword evidence="3" id="KW-0472">Membrane</keyword>
<evidence type="ECO:0000313" key="6">
    <source>
        <dbReference type="Proteomes" id="UP001057481"/>
    </source>
</evidence>
<evidence type="ECO:0000256" key="1">
    <source>
        <dbReference type="ARBA" id="ARBA00022801"/>
    </source>
</evidence>
<feature type="domain" description="SH3b" evidence="4">
    <location>
        <begin position="30"/>
        <end position="94"/>
    </location>
</feature>
<dbReference type="RefSeq" id="WP_205143038.1">
    <property type="nucleotide sequence ID" value="NZ_JAFBDN010000002.1"/>
</dbReference>
<proteinExistence type="predicted"/>
<dbReference type="EMBL" id="JAGMVS010000037">
    <property type="protein sequence ID" value="MCM2436598.1"/>
    <property type="molecule type" value="Genomic_DNA"/>
</dbReference>
<organism evidence="5 6">
    <name type="scientific">Periweissella beninensis</name>
    <dbReference type="NCBI Taxonomy" id="504936"/>
    <lineage>
        <taxon>Bacteria</taxon>
        <taxon>Bacillati</taxon>
        <taxon>Bacillota</taxon>
        <taxon>Bacilli</taxon>
        <taxon>Lactobacillales</taxon>
        <taxon>Lactobacillaceae</taxon>
        <taxon>Periweissella</taxon>
    </lineage>
</organism>
<evidence type="ECO:0000313" key="5">
    <source>
        <dbReference type="EMBL" id="MCM2436598.1"/>
    </source>
</evidence>
<sequence>MQAYLKKQLIPIFITGLMLCLIVIMTFLLLNKNQVTVQLASIPTRSQPTHNSKRLALLHKNTKVKIIEKHGQWYKIRRPNEQTAWVASWLLTRKKPLKKLTDLAETTIVLDPGHGGSDTGALSNTGAYEKTYTLKTALEVKKVLQSYGANVIITRHTDKIVYLSKIPKIAEQHTADAFISFHYDSAPTKNSASGLTTYYYHKKNGSLALGKALNKYMNNFPMKNKGVDFGDFLVIRDNSRPAVLLEMGYINDDDDFKAIASANYPHKVAVAVRQGLANYFK</sequence>
<dbReference type="Pfam" id="PF01520">
    <property type="entry name" value="Amidase_3"/>
    <property type="match status" value="1"/>
</dbReference>
<keyword evidence="3" id="KW-0812">Transmembrane</keyword>
<reference evidence="5" key="1">
    <citation type="submission" date="2021-04" db="EMBL/GenBank/DDBJ databases">
        <title>Taxonomic assessment of Weissella genus.</title>
        <authorList>
            <person name="Fanelli F."/>
            <person name="Chieffi D."/>
            <person name="Dell'Aquila A."/>
            <person name="Gyu-Sung C."/>
            <person name="Franz C.M.A.P."/>
            <person name="Fusco V."/>
        </authorList>
    </citation>
    <scope>NUCLEOTIDE SEQUENCE</scope>
    <source>
        <strain evidence="5">LMG 25373</strain>
    </source>
</reference>
<accession>A0ABT0VHI3</accession>
<evidence type="ECO:0000256" key="3">
    <source>
        <dbReference type="SAM" id="Phobius"/>
    </source>
</evidence>
<keyword evidence="1" id="KW-0378">Hydrolase</keyword>
<dbReference type="Gene3D" id="3.40.630.40">
    <property type="entry name" value="Zn-dependent exopeptidases"/>
    <property type="match status" value="1"/>
</dbReference>
<comment type="caution">
    <text evidence="5">The sequence shown here is derived from an EMBL/GenBank/DDBJ whole genome shotgun (WGS) entry which is preliminary data.</text>
</comment>
<dbReference type="PROSITE" id="PS51781">
    <property type="entry name" value="SH3B"/>
    <property type="match status" value="1"/>
</dbReference>
<dbReference type="PANTHER" id="PTHR30404:SF7">
    <property type="entry name" value="CELL WALL AMIDASE LYTH-RELATED"/>
    <property type="match status" value="1"/>
</dbReference>
<name>A0ABT0VHI3_9LACO</name>
<dbReference type="Gene3D" id="2.30.30.40">
    <property type="entry name" value="SH3 Domains"/>
    <property type="match status" value="1"/>
</dbReference>
<dbReference type="Proteomes" id="UP001057481">
    <property type="component" value="Unassembled WGS sequence"/>
</dbReference>
<dbReference type="PANTHER" id="PTHR30404">
    <property type="entry name" value="N-ACETYLMURAMOYL-L-ALANINE AMIDASE"/>
    <property type="match status" value="1"/>
</dbReference>
<keyword evidence="6" id="KW-1185">Reference proteome</keyword>
<dbReference type="InterPro" id="IPR050695">
    <property type="entry name" value="N-acetylmuramoyl_amidase_3"/>
</dbReference>
<evidence type="ECO:0000256" key="2">
    <source>
        <dbReference type="ARBA" id="ARBA00023316"/>
    </source>
</evidence>
<dbReference type="InterPro" id="IPR003646">
    <property type="entry name" value="SH3-like_bac-type"/>
</dbReference>
<dbReference type="CDD" id="cd02696">
    <property type="entry name" value="MurNAc-LAA"/>
    <property type="match status" value="1"/>
</dbReference>
<dbReference type="Pfam" id="PF08239">
    <property type="entry name" value="SH3_3"/>
    <property type="match status" value="1"/>
</dbReference>
<gene>
    <name evidence="5" type="ORF">KAK10_01440</name>
</gene>
<protein>
    <submittedName>
        <fullName evidence="5">N-acetylmuramoyl-L-alanine amidase</fullName>
    </submittedName>
</protein>
<keyword evidence="3" id="KW-1133">Transmembrane helix</keyword>
<dbReference type="InterPro" id="IPR002508">
    <property type="entry name" value="MurNAc-LAA_cat"/>
</dbReference>
<feature type="transmembrane region" description="Helical" evidence="3">
    <location>
        <begin position="12"/>
        <end position="30"/>
    </location>
</feature>
<keyword evidence="2" id="KW-0961">Cell wall biogenesis/degradation</keyword>
<dbReference type="SMART" id="SM00646">
    <property type="entry name" value="Ami_3"/>
    <property type="match status" value="1"/>
</dbReference>
<dbReference type="SUPFAM" id="SSF53187">
    <property type="entry name" value="Zn-dependent exopeptidases"/>
    <property type="match status" value="1"/>
</dbReference>